<reference evidence="7 8" key="1">
    <citation type="submission" date="2018-10" db="EMBL/GenBank/DDBJ databases">
        <title>Xanthobacter tagetidis genome sequencing and assembly.</title>
        <authorList>
            <person name="Maclea K.S."/>
            <person name="Goen A.E."/>
            <person name="Fatima S.A."/>
        </authorList>
    </citation>
    <scope>NUCLEOTIDE SEQUENCE [LARGE SCALE GENOMIC DNA]</scope>
    <source>
        <strain evidence="7 8">ATCC 700314</strain>
    </source>
</reference>
<feature type="transmembrane region" description="Helical" evidence="6">
    <location>
        <begin position="133"/>
        <end position="153"/>
    </location>
</feature>
<evidence type="ECO:0000313" key="7">
    <source>
        <dbReference type="EMBL" id="RLP75164.1"/>
    </source>
</evidence>
<proteinExistence type="predicted"/>
<feature type="transmembrane region" description="Helical" evidence="6">
    <location>
        <begin position="185"/>
        <end position="207"/>
    </location>
</feature>
<feature type="transmembrane region" description="Helical" evidence="6">
    <location>
        <begin position="6"/>
        <end position="24"/>
    </location>
</feature>
<dbReference type="InterPro" id="IPR043428">
    <property type="entry name" value="LivM-like"/>
</dbReference>
<feature type="transmembrane region" description="Helical" evidence="6">
    <location>
        <begin position="31"/>
        <end position="50"/>
    </location>
</feature>
<evidence type="ECO:0000256" key="6">
    <source>
        <dbReference type="SAM" id="Phobius"/>
    </source>
</evidence>
<organism evidence="7 8">
    <name type="scientific">Xanthobacter tagetidis</name>
    <dbReference type="NCBI Taxonomy" id="60216"/>
    <lineage>
        <taxon>Bacteria</taxon>
        <taxon>Pseudomonadati</taxon>
        <taxon>Pseudomonadota</taxon>
        <taxon>Alphaproteobacteria</taxon>
        <taxon>Hyphomicrobiales</taxon>
        <taxon>Xanthobacteraceae</taxon>
        <taxon>Xanthobacter</taxon>
    </lineage>
</organism>
<evidence type="ECO:0000256" key="1">
    <source>
        <dbReference type="ARBA" id="ARBA00004651"/>
    </source>
</evidence>
<accession>A0A3L7A4Y8</accession>
<comment type="subcellular location">
    <subcellularLocation>
        <location evidence="1">Cell membrane</location>
        <topology evidence="1">Multi-pass membrane protein</topology>
    </subcellularLocation>
</comment>
<dbReference type="Pfam" id="PF02653">
    <property type="entry name" value="BPD_transp_2"/>
    <property type="match status" value="1"/>
</dbReference>
<feature type="transmembrane region" description="Helical" evidence="6">
    <location>
        <begin position="258"/>
        <end position="282"/>
    </location>
</feature>
<evidence type="ECO:0000256" key="3">
    <source>
        <dbReference type="ARBA" id="ARBA00022692"/>
    </source>
</evidence>
<keyword evidence="3 6" id="KW-0812">Transmembrane</keyword>
<evidence type="ECO:0000256" key="4">
    <source>
        <dbReference type="ARBA" id="ARBA00022989"/>
    </source>
</evidence>
<dbReference type="RefSeq" id="WP_121624630.1">
    <property type="nucleotide sequence ID" value="NZ_JACIIW010000011.1"/>
</dbReference>
<protein>
    <submittedName>
        <fullName evidence="7">Branched-chain amino acid ABC transporter permease</fullName>
    </submittedName>
</protein>
<keyword evidence="4 6" id="KW-1133">Transmembrane helix</keyword>
<keyword evidence="2" id="KW-1003">Cell membrane</keyword>
<dbReference type="Proteomes" id="UP000269692">
    <property type="component" value="Unassembled WGS sequence"/>
</dbReference>
<evidence type="ECO:0000313" key="8">
    <source>
        <dbReference type="Proteomes" id="UP000269692"/>
    </source>
</evidence>
<comment type="caution">
    <text evidence="7">The sequence shown here is derived from an EMBL/GenBank/DDBJ whole genome shotgun (WGS) entry which is preliminary data.</text>
</comment>
<dbReference type="EMBL" id="RCTF01000016">
    <property type="protein sequence ID" value="RLP75164.1"/>
    <property type="molecule type" value="Genomic_DNA"/>
</dbReference>
<dbReference type="GO" id="GO:0005886">
    <property type="term" value="C:plasma membrane"/>
    <property type="evidence" value="ECO:0007669"/>
    <property type="project" value="UniProtKB-SubCell"/>
</dbReference>
<evidence type="ECO:0000256" key="2">
    <source>
        <dbReference type="ARBA" id="ARBA00022475"/>
    </source>
</evidence>
<dbReference type="CDD" id="cd06581">
    <property type="entry name" value="TM_PBP1_LivM_like"/>
    <property type="match status" value="1"/>
</dbReference>
<keyword evidence="8" id="KW-1185">Reference proteome</keyword>
<dbReference type="InterPro" id="IPR001851">
    <property type="entry name" value="ABC_transp_permease"/>
</dbReference>
<feature type="transmembrane region" description="Helical" evidence="6">
    <location>
        <begin position="84"/>
        <end position="102"/>
    </location>
</feature>
<feature type="transmembrane region" description="Helical" evidence="6">
    <location>
        <begin position="219"/>
        <end position="246"/>
    </location>
</feature>
<evidence type="ECO:0000256" key="5">
    <source>
        <dbReference type="ARBA" id="ARBA00023136"/>
    </source>
</evidence>
<gene>
    <name evidence="7" type="ORF">D9R14_17445</name>
</gene>
<name>A0A3L7A4Y8_9HYPH</name>
<dbReference type="GO" id="GO:0015658">
    <property type="term" value="F:branched-chain amino acid transmembrane transporter activity"/>
    <property type="evidence" value="ECO:0007669"/>
    <property type="project" value="InterPro"/>
</dbReference>
<keyword evidence="5 6" id="KW-0472">Membrane</keyword>
<dbReference type="PANTHER" id="PTHR30482">
    <property type="entry name" value="HIGH-AFFINITY BRANCHED-CHAIN AMINO ACID TRANSPORT SYSTEM PERMEASE"/>
    <property type="match status" value="1"/>
</dbReference>
<dbReference type="OrthoDB" id="9814461at2"/>
<sequence>MISYLVTVVIFVAIAALVGLALNLQWGLAGLVNFGVSGFVALGAYAVAITAPHVGWLAAMAFAALMCAGLSMLLSLLTIRLEENYLAIVTIGFGEIVRILLLNEGWLTGGALGISGIPRPFAGMTPAGWGDGVILVFAVVLVTAAFAFSEALVRSPFGRVLRAVRDDPTVTAALGKPVLALRVRAFAVGGAIMGLAGALHAFFLTYIDPSQFTPIITAYAFMAVIAGGRGSNLGLILGAGSIMLILEATRFLKDIIPWIDGVQLSALRLGMIGVGIVLMLILRPQGLVAEPKRRYGEFFPKDAAGPAPNRALAEGGKA</sequence>
<feature type="transmembrane region" description="Helical" evidence="6">
    <location>
        <begin position="56"/>
        <end position="77"/>
    </location>
</feature>
<dbReference type="PANTHER" id="PTHR30482:SF10">
    <property type="entry name" value="HIGH-AFFINITY BRANCHED-CHAIN AMINO ACID TRANSPORT PROTEIN BRAE"/>
    <property type="match status" value="1"/>
</dbReference>
<dbReference type="AlphaFoldDB" id="A0A3L7A4Y8"/>